<evidence type="ECO:0000256" key="2">
    <source>
        <dbReference type="SAM" id="Phobius"/>
    </source>
</evidence>
<evidence type="ECO:0000313" key="3">
    <source>
        <dbReference type="EMBL" id="KAA8497904.1"/>
    </source>
</evidence>
<gene>
    <name evidence="3" type="ORF">FVE85_5489</name>
</gene>
<proteinExistence type="predicted"/>
<evidence type="ECO:0000313" key="4">
    <source>
        <dbReference type="Proteomes" id="UP000324585"/>
    </source>
</evidence>
<feature type="compositionally biased region" description="Basic and acidic residues" evidence="1">
    <location>
        <begin position="297"/>
        <end position="309"/>
    </location>
</feature>
<dbReference type="Pfam" id="PF13704">
    <property type="entry name" value="Glyco_tranf_2_4"/>
    <property type="match status" value="1"/>
</dbReference>
<reference evidence="4" key="1">
    <citation type="journal article" date="2019" name="Nat. Commun.">
        <title>Expansion of phycobilisome linker gene families in mesophilic red algae.</title>
        <authorList>
            <person name="Lee J."/>
            <person name="Kim D."/>
            <person name="Bhattacharya D."/>
            <person name="Yoon H.S."/>
        </authorList>
    </citation>
    <scope>NUCLEOTIDE SEQUENCE [LARGE SCALE GENOMIC DNA]</scope>
    <source>
        <strain evidence="4">CCMP 1328</strain>
    </source>
</reference>
<evidence type="ECO:0008006" key="5">
    <source>
        <dbReference type="Google" id="ProtNLM"/>
    </source>
</evidence>
<feature type="region of interest" description="Disordered" evidence="1">
    <location>
        <begin position="296"/>
        <end position="320"/>
    </location>
</feature>
<feature type="region of interest" description="Disordered" evidence="1">
    <location>
        <begin position="96"/>
        <end position="142"/>
    </location>
</feature>
<name>A0A5J4Z4N4_PORPP</name>
<dbReference type="AlphaFoldDB" id="A0A5J4Z4N4"/>
<organism evidence="3 4">
    <name type="scientific">Porphyridium purpureum</name>
    <name type="common">Red alga</name>
    <name type="synonym">Porphyridium cruentum</name>
    <dbReference type="NCBI Taxonomy" id="35688"/>
    <lineage>
        <taxon>Eukaryota</taxon>
        <taxon>Rhodophyta</taxon>
        <taxon>Bangiophyceae</taxon>
        <taxon>Porphyridiales</taxon>
        <taxon>Porphyridiaceae</taxon>
        <taxon>Porphyridium</taxon>
    </lineage>
</organism>
<keyword evidence="2" id="KW-0812">Transmembrane</keyword>
<sequence length="1278" mass="143895">MTRPKYDCFRAAARNPPNSHETEDETAKRADTKSPSLISGASTGTLPSAQFVATKLRLLAIVVVAAMIAFVSVQFNVLPRSAAWMSAGRSVESISQVSAERDDGDGASQAPSEILRTAPANEQVAEREEPRSAPGNYENDSVGEQRTVLQGNVQAQAQIGQMRPEHESQSSEPAGQPVMVLTVDKESEQELRRYAFLCYSFRNLGSMAPLIVLEGSSQHALDETPLVLYLLDAYLVRGRDMAESGTSFMNSEGKARSGVVFPRLLIWYEWSGTRADLNTRSTQALSKIRITMRVQSKRMERPPHNDELNCSRSNTNAGRHKDFIQGDTETREGFFLYHCQGVQVNQATANESVKLPFSIQLHSEGAQLQVNSALTVLRAPKVDVILCEWDDNIGPPRSNVSYTLATVVDSEFDEPSVNSSTSAFEALTDWMGWRLEEWLSYHLTLGFHHVYIYVIGTCENLKWKLRQKSTAQDGVSSLKEQDFVTCVSMGRGWLSRSRGVEGEGQMLTIAKHVIEEAIVAVHLDRFGSYYDYLGVLSPDRYLVIDNLIHNGTGSALSAFFELSEQKRAHKCTSAPCCGIRLSEVLLHPNVSAIADAKLIEEVYTSTPASSSELESVEDDPQASLVLLRKSRVADPPGIQNGSAKMFEKYCEVISWPVANASIAVFSALAHKPKSQQTKSSFARRWDVLGNVAWKVLGFMLSHRVSGPVQMNLLHARLAGTVVPIRSTSPFMTREQLYPNGQVFERRKDVRIPYDHRASSMTRCSHPGDFGKMEPLVQWGVSGDTREIFLLDAYLVRVPSGGNRGMSAAEEDLAVETAEFSVHFLLKYRGPFDQGRLSWLNHGLPFQLRLGADKRASLLSCHLDPLPYSYRGEGDTYPETWYGYHCDSFVLTAMDRKCNIGKVLKSTLLLDPKAEEIMRLMEPNLAVKPAHEMTLCEWDPDLGMLAPRGPHLEKNFALVTMIQLGYATNAYANRQPTSEERIEEWLAYHLYIGFNDITVYVDGNATQTAELVAQLHKFMQTGRLRILQTFRNRILSERPQFWMRLKGPIPNEIDRMRDHQRTVFSAHVDRFAKYHRLFLISDVDEFLFFDDIGAGGAARMHMSGIDNARRIDNSSSSTETPLAKFWSVWRSRMRRSDGGRVACQLRLRWRYYEFDPRTSRAIDEAGELPAHERPYLITEQYKQRRNKVAGSIRGESKAIFIANETTFYTNQHGAYKFQRPVCTESYLPGTDSFLAHYRYAKADEKKTFLVPHESPDVVKVIRETLKQIETGTFPRRPQT</sequence>
<feature type="region of interest" description="Disordered" evidence="1">
    <location>
        <begin position="1"/>
        <end position="41"/>
    </location>
</feature>
<dbReference type="Proteomes" id="UP000324585">
    <property type="component" value="Unassembled WGS sequence"/>
</dbReference>
<keyword evidence="2" id="KW-0472">Membrane</keyword>
<dbReference type="EMBL" id="VRMN01000001">
    <property type="protein sequence ID" value="KAA8497904.1"/>
    <property type="molecule type" value="Genomic_DNA"/>
</dbReference>
<keyword evidence="4" id="KW-1185">Reference proteome</keyword>
<feature type="transmembrane region" description="Helical" evidence="2">
    <location>
        <begin position="58"/>
        <end position="77"/>
    </location>
</feature>
<protein>
    <recommendedName>
        <fullName evidence="5">Glycosyltransferase family 92 protein</fullName>
    </recommendedName>
</protein>
<feature type="region of interest" description="Disordered" evidence="1">
    <location>
        <begin position="155"/>
        <end position="175"/>
    </location>
</feature>
<keyword evidence="2" id="KW-1133">Transmembrane helix</keyword>
<evidence type="ECO:0000256" key="1">
    <source>
        <dbReference type="SAM" id="MobiDB-lite"/>
    </source>
</evidence>
<accession>A0A5J4Z4N4</accession>
<comment type="caution">
    <text evidence="3">The sequence shown here is derived from an EMBL/GenBank/DDBJ whole genome shotgun (WGS) entry which is preliminary data.</text>
</comment>